<dbReference type="Gene3D" id="3.40.50.1010">
    <property type="entry name" value="5'-nuclease"/>
    <property type="match status" value="1"/>
</dbReference>
<dbReference type="CDD" id="cd09881">
    <property type="entry name" value="PIN_VapC4-5_FitB-like"/>
    <property type="match status" value="1"/>
</dbReference>
<dbReference type="InterPro" id="IPR029060">
    <property type="entry name" value="PIN-like_dom_sf"/>
</dbReference>
<dbReference type="GO" id="GO:0016787">
    <property type="term" value="F:hydrolase activity"/>
    <property type="evidence" value="ECO:0007669"/>
    <property type="project" value="UniProtKB-KW"/>
</dbReference>
<comment type="similarity">
    <text evidence="7">Belongs to the PINc/VapC protein family.</text>
</comment>
<evidence type="ECO:0000256" key="2">
    <source>
        <dbReference type="ARBA" id="ARBA00022649"/>
    </source>
</evidence>
<evidence type="ECO:0000313" key="9">
    <source>
        <dbReference type="EMBL" id="RRR74839.1"/>
    </source>
</evidence>
<evidence type="ECO:0000256" key="3">
    <source>
        <dbReference type="ARBA" id="ARBA00022722"/>
    </source>
</evidence>
<keyword evidence="3" id="KW-0540">Nuclease</keyword>
<dbReference type="GO" id="GO:0046872">
    <property type="term" value="F:metal ion binding"/>
    <property type="evidence" value="ECO:0007669"/>
    <property type="project" value="UniProtKB-KW"/>
</dbReference>
<dbReference type="Proteomes" id="UP000280307">
    <property type="component" value="Unassembled WGS sequence"/>
</dbReference>
<dbReference type="InterPro" id="IPR050556">
    <property type="entry name" value="Type_II_TA_system_RNase"/>
</dbReference>
<keyword evidence="2" id="KW-1277">Toxin-antitoxin system</keyword>
<comment type="cofactor">
    <cofactor evidence="1">
        <name>Mg(2+)</name>
        <dbReference type="ChEBI" id="CHEBI:18420"/>
    </cofactor>
</comment>
<evidence type="ECO:0000256" key="1">
    <source>
        <dbReference type="ARBA" id="ARBA00001946"/>
    </source>
</evidence>
<evidence type="ECO:0000256" key="7">
    <source>
        <dbReference type="ARBA" id="ARBA00038093"/>
    </source>
</evidence>
<proteinExistence type="inferred from homology"/>
<sequence>MPALRYILDTDSVTHHQLGRPAIVQRIAQVAIGEAATTVITLYEQIRGRLAAINRQQSDEEVQQAFQRLQQTHSYFCRIPVVPFDSKAVAWYQQLLQQKIRIGTQDLRIAAIVLSHKAVLVTSNRRHFDLVPELRIEDWNR</sequence>
<dbReference type="AlphaFoldDB" id="A0A426U4J3"/>
<evidence type="ECO:0000259" key="8">
    <source>
        <dbReference type="Pfam" id="PF01850"/>
    </source>
</evidence>
<organism evidence="9 10">
    <name type="scientific">Candidatus Viridilinea halotolerans</name>
    <dbReference type="NCBI Taxonomy" id="2491704"/>
    <lineage>
        <taxon>Bacteria</taxon>
        <taxon>Bacillati</taxon>
        <taxon>Chloroflexota</taxon>
        <taxon>Chloroflexia</taxon>
        <taxon>Chloroflexales</taxon>
        <taxon>Chloroflexineae</taxon>
        <taxon>Oscillochloridaceae</taxon>
        <taxon>Candidatus Viridilinea</taxon>
    </lineage>
</organism>
<evidence type="ECO:0000313" key="10">
    <source>
        <dbReference type="Proteomes" id="UP000280307"/>
    </source>
</evidence>
<keyword evidence="6" id="KW-0460">Magnesium</keyword>
<dbReference type="PANTHER" id="PTHR33653:SF1">
    <property type="entry name" value="RIBONUCLEASE VAPC2"/>
    <property type="match status" value="1"/>
</dbReference>
<keyword evidence="5" id="KW-0378">Hydrolase</keyword>
<gene>
    <name evidence="9" type="ORF">EI684_06155</name>
</gene>
<dbReference type="InterPro" id="IPR002716">
    <property type="entry name" value="PIN_dom"/>
</dbReference>
<dbReference type="PANTHER" id="PTHR33653">
    <property type="entry name" value="RIBONUCLEASE VAPC2"/>
    <property type="match status" value="1"/>
</dbReference>
<evidence type="ECO:0000256" key="4">
    <source>
        <dbReference type="ARBA" id="ARBA00022723"/>
    </source>
</evidence>
<dbReference type="GO" id="GO:0004518">
    <property type="term" value="F:nuclease activity"/>
    <property type="evidence" value="ECO:0007669"/>
    <property type="project" value="UniProtKB-KW"/>
</dbReference>
<name>A0A426U4J3_9CHLR</name>
<evidence type="ECO:0000256" key="6">
    <source>
        <dbReference type="ARBA" id="ARBA00022842"/>
    </source>
</evidence>
<reference evidence="9 10" key="1">
    <citation type="submission" date="2018-12" db="EMBL/GenBank/DDBJ databases">
        <title>Genome Sequence of Candidatus Viridilinea halotolerans isolated from saline sulfide-rich spring.</title>
        <authorList>
            <person name="Grouzdev D.S."/>
            <person name="Burganskaya E.I."/>
            <person name="Krutkina M.S."/>
            <person name="Sukhacheva M.V."/>
            <person name="Gorlenko V.M."/>
        </authorList>
    </citation>
    <scope>NUCLEOTIDE SEQUENCE [LARGE SCALE GENOMIC DNA]</scope>
    <source>
        <strain evidence="9">Chok-6</strain>
    </source>
</reference>
<evidence type="ECO:0000256" key="5">
    <source>
        <dbReference type="ARBA" id="ARBA00022801"/>
    </source>
</evidence>
<keyword evidence="4" id="KW-0479">Metal-binding</keyword>
<comment type="caution">
    <text evidence="9">The sequence shown here is derived from an EMBL/GenBank/DDBJ whole genome shotgun (WGS) entry which is preliminary data.</text>
</comment>
<dbReference type="Pfam" id="PF01850">
    <property type="entry name" value="PIN"/>
    <property type="match status" value="1"/>
</dbReference>
<accession>A0A426U4J3</accession>
<dbReference type="SUPFAM" id="SSF88723">
    <property type="entry name" value="PIN domain-like"/>
    <property type="match status" value="1"/>
</dbReference>
<protein>
    <submittedName>
        <fullName evidence="9">Type II toxin-antitoxin system VapC family toxin</fullName>
    </submittedName>
</protein>
<feature type="domain" description="PIN" evidence="8">
    <location>
        <begin position="6"/>
        <end position="131"/>
    </location>
</feature>
<dbReference type="EMBL" id="RSAS01000235">
    <property type="protein sequence ID" value="RRR74839.1"/>
    <property type="molecule type" value="Genomic_DNA"/>
</dbReference>